<accession>A0A3S5CTC4</accession>
<evidence type="ECO:0000256" key="1">
    <source>
        <dbReference type="SAM" id="MobiDB-lite"/>
    </source>
</evidence>
<feature type="region of interest" description="Disordered" evidence="1">
    <location>
        <begin position="582"/>
        <end position="602"/>
    </location>
</feature>
<reference evidence="2" key="1">
    <citation type="submission" date="2018-11" db="EMBL/GenBank/DDBJ databases">
        <authorList>
            <consortium name="Pathogen Informatics"/>
        </authorList>
    </citation>
    <scope>NUCLEOTIDE SEQUENCE</scope>
</reference>
<feature type="compositionally biased region" description="Polar residues" evidence="1">
    <location>
        <begin position="184"/>
        <end position="193"/>
    </location>
</feature>
<feature type="region of interest" description="Disordered" evidence="1">
    <location>
        <begin position="47"/>
        <end position="66"/>
    </location>
</feature>
<dbReference type="EMBL" id="CAAALY010249293">
    <property type="protein sequence ID" value="VEL35208.1"/>
    <property type="molecule type" value="Genomic_DNA"/>
</dbReference>
<dbReference type="OrthoDB" id="6267844at2759"/>
<feature type="compositionally biased region" description="Polar residues" evidence="1">
    <location>
        <begin position="47"/>
        <end position="60"/>
    </location>
</feature>
<feature type="compositionally biased region" description="Polar residues" evidence="1">
    <location>
        <begin position="211"/>
        <end position="225"/>
    </location>
</feature>
<feature type="compositionally biased region" description="Basic residues" evidence="1">
    <location>
        <begin position="230"/>
        <end position="240"/>
    </location>
</feature>
<comment type="caution">
    <text evidence="2">The sequence shown here is derived from an EMBL/GenBank/DDBJ whole genome shotgun (WGS) entry which is preliminary data.</text>
</comment>
<protein>
    <submittedName>
        <fullName evidence="2">Uncharacterized protein</fullName>
    </submittedName>
</protein>
<evidence type="ECO:0000313" key="3">
    <source>
        <dbReference type="Proteomes" id="UP000784294"/>
    </source>
</evidence>
<feature type="region of interest" description="Disordered" evidence="1">
    <location>
        <begin position="182"/>
        <end position="255"/>
    </location>
</feature>
<name>A0A3S5CTC4_9PLAT</name>
<proteinExistence type="predicted"/>
<evidence type="ECO:0000313" key="2">
    <source>
        <dbReference type="EMBL" id="VEL35208.1"/>
    </source>
</evidence>
<organism evidence="2 3">
    <name type="scientific">Protopolystoma xenopodis</name>
    <dbReference type="NCBI Taxonomy" id="117903"/>
    <lineage>
        <taxon>Eukaryota</taxon>
        <taxon>Metazoa</taxon>
        <taxon>Spiralia</taxon>
        <taxon>Lophotrochozoa</taxon>
        <taxon>Platyhelminthes</taxon>
        <taxon>Monogenea</taxon>
        <taxon>Polyopisthocotylea</taxon>
        <taxon>Polystomatidea</taxon>
        <taxon>Polystomatidae</taxon>
        <taxon>Protopolystoma</taxon>
    </lineage>
</organism>
<dbReference type="Proteomes" id="UP000784294">
    <property type="component" value="Unassembled WGS sequence"/>
</dbReference>
<keyword evidence="3" id="KW-1185">Reference proteome</keyword>
<sequence>MPIHASLFSGDQNEISDGRSLLQALDLIPDDLLMELLKEDRPSVWSEISPSATNNGTTTFPPEGSSKGLGVTPLVDSIVQEGNGLEFAAKSDTLVTPDNSEGCFSQILFHSLSTSSLPVNMSCISYSDYNGSSPPFETDLPSCTSRQLSRSLSEVSISKCSEIADELSASVECAMTKELVSETDIGSSANENGEINDNDEFKDDNHPFTFRSLQNASSEKMSLTGETKHLQHHIPSKRNRSISPSELGDSGPSSSVWTMESLDLDSTVLSSSLRHSPNYQPKLCSTGVLSDLTAALILPETQHRLEARGKLPARYDTWYQRSYSPRIDLDVEPPRSKAFCVQPDSVNLTSEAKRAIQNCDEQASTGQRPLRLRQAKRSHTFSAFGGHLGERLSTEFVSPKDEVTQELPSITDWLISQKDKYLGEPNNSTFLFNSFPSSVSSSIPSYSNSSSPVLSSSTLGTETSDVSFYTANGDFPPCFSRIQENTSVAISTAPSDHRMRQVRSNLRPEHQLPHFSRPQNTRFFGPTNPQPLQALNDTTLNDQQSQFPGQQLSKGDHQLCRIPPKTIGQLSSQFSDIASARPSSRRLVSSSSSSGVSSCSNLSPQALTTLSSVSRITSSTASSVGCLFSVATPSFPATSLPNGQQHLQSQAFPSSRLSFQMVAPILTRNRGCLNSTWNTPTVKSSGLSSLPISSLDRDSIVQQGQQQLPLSYFGLSSTVTANTAAVSSLCSTSGIGKRRRNASDSSPNSLISIMQTGRVSCAGNDVDGAGSRPSTLNSGTAFLTIKRRDQPVTAQLLNQEANQKVKNPDESSLGGIEFAMGTGIGCVTNGILCRKTDLDDDNVEQWDRQMDNINSKDPGFRRVVIYRSLTSPLTEYSDTATSLLAAAVTDSPLVSAKRVRSGFINDLFHIFALHW</sequence>
<dbReference type="AlphaFoldDB" id="A0A3S5CTC4"/>
<gene>
    <name evidence="2" type="ORF">PXEA_LOCUS28648</name>
</gene>